<feature type="domain" description="Nucleoside phosphorylase" evidence="3">
    <location>
        <begin position="38"/>
        <end position="305"/>
    </location>
</feature>
<dbReference type="PANTHER" id="PTHR46082">
    <property type="entry name" value="ATP/GTP-BINDING PROTEIN-RELATED"/>
    <property type="match status" value="1"/>
</dbReference>
<keyword evidence="6" id="KW-1185">Reference proteome</keyword>
<feature type="domain" description="Nephrocystin 3-like N-terminal" evidence="4">
    <location>
        <begin position="414"/>
        <end position="578"/>
    </location>
</feature>
<reference evidence="5" key="1">
    <citation type="submission" date="2022-10" db="EMBL/GenBank/DDBJ databases">
        <title>Fusarium specimens isolated from Avocado Roots.</title>
        <authorList>
            <person name="Stajich J."/>
            <person name="Roper C."/>
            <person name="Heimlech-Rivalta G."/>
        </authorList>
    </citation>
    <scope>NUCLEOTIDE SEQUENCE</scope>
    <source>
        <strain evidence="5">CF00143</strain>
    </source>
</reference>
<name>A0A9W8PRD0_9HYPO</name>
<evidence type="ECO:0000313" key="6">
    <source>
        <dbReference type="Proteomes" id="UP001152130"/>
    </source>
</evidence>
<dbReference type="Gene3D" id="3.40.50.1580">
    <property type="entry name" value="Nucleoside phosphorylase domain"/>
    <property type="match status" value="1"/>
</dbReference>
<keyword evidence="1" id="KW-0677">Repeat</keyword>
<dbReference type="InterPro" id="IPR056884">
    <property type="entry name" value="NPHP3-like_N"/>
</dbReference>
<feature type="compositionally biased region" description="Basic and acidic residues" evidence="2">
    <location>
        <begin position="1"/>
        <end position="19"/>
    </location>
</feature>
<evidence type="ECO:0000259" key="4">
    <source>
        <dbReference type="Pfam" id="PF24883"/>
    </source>
</evidence>
<accession>A0A9W8PRD0</accession>
<dbReference type="InterPro" id="IPR035994">
    <property type="entry name" value="Nucleoside_phosphorylase_sf"/>
</dbReference>
<feature type="region of interest" description="Disordered" evidence="2">
    <location>
        <begin position="1"/>
        <end position="29"/>
    </location>
</feature>
<organism evidence="5 6">
    <name type="scientific">Fusarium irregulare</name>
    <dbReference type="NCBI Taxonomy" id="2494466"/>
    <lineage>
        <taxon>Eukaryota</taxon>
        <taxon>Fungi</taxon>
        <taxon>Dikarya</taxon>
        <taxon>Ascomycota</taxon>
        <taxon>Pezizomycotina</taxon>
        <taxon>Sordariomycetes</taxon>
        <taxon>Hypocreomycetidae</taxon>
        <taxon>Hypocreales</taxon>
        <taxon>Nectriaceae</taxon>
        <taxon>Fusarium</taxon>
        <taxon>Fusarium incarnatum-equiseti species complex</taxon>
    </lineage>
</organism>
<dbReference type="GO" id="GO:0003824">
    <property type="term" value="F:catalytic activity"/>
    <property type="evidence" value="ECO:0007669"/>
    <property type="project" value="InterPro"/>
</dbReference>
<evidence type="ECO:0008006" key="7">
    <source>
        <dbReference type="Google" id="ProtNLM"/>
    </source>
</evidence>
<dbReference type="Pfam" id="PF24883">
    <property type="entry name" value="NPHP3_N"/>
    <property type="match status" value="1"/>
</dbReference>
<gene>
    <name evidence="5" type="ORF">NW766_005848</name>
</gene>
<dbReference type="Proteomes" id="UP001152130">
    <property type="component" value="Unassembled WGS sequence"/>
</dbReference>
<dbReference type="GO" id="GO:0009116">
    <property type="term" value="P:nucleoside metabolic process"/>
    <property type="evidence" value="ECO:0007669"/>
    <property type="project" value="InterPro"/>
</dbReference>
<dbReference type="AlphaFoldDB" id="A0A9W8PRD0"/>
<evidence type="ECO:0000313" key="5">
    <source>
        <dbReference type="EMBL" id="KAJ4015504.1"/>
    </source>
</evidence>
<protein>
    <recommendedName>
        <fullName evidence="7">NACHT domain-containing protein</fullName>
    </recommendedName>
</protein>
<comment type="caution">
    <text evidence="5">The sequence shown here is derived from an EMBL/GenBank/DDBJ whole genome shotgun (WGS) entry which is preliminary data.</text>
</comment>
<dbReference type="Gene3D" id="3.40.50.300">
    <property type="entry name" value="P-loop containing nucleotide triphosphate hydrolases"/>
    <property type="match status" value="1"/>
</dbReference>
<dbReference type="InterPro" id="IPR000845">
    <property type="entry name" value="Nucleoside_phosphorylase_d"/>
</dbReference>
<dbReference type="Pfam" id="PF01048">
    <property type="entry name" value="PNP_UDP_1"/>
    <property type="match status" value="1"/>
</dbReference>
<dbReference type="EMBL" id="JAPDHF010000007">
    <property type="protein sequence ID" value="KAJ4015504.1"/>
    <property type="molecule type" value="Genomic_DNA"/>
</dbReference>
<evidence type="ECO:0000256" key="1">
    <source>
        <dbReference type="ARBA" id="ARBA00022737"/>
    </source>
</evidence>
<dbReference type="PANTHER" id="PTHR46082:SF11">
    <property type="entry name" value="AAA+ ATPASE DOMAIN-CONTAINING PROTEIN-RELATED"/>
    <property type="match status" value="1"/>
</dbReference>
<sequence>MGTGPKREHELNAGDDHVSSKRRRASDQPVIPNDQYTVGWICALPLEMAAAKGMLDELHPDPLQRDPGDHNTYRLGEVCGHNVVVACLPAGNFGVTSAATVATHMLRTFKSVRFGLMVGIGGGIPSASHDIRLGDVVVSQPGATNGGVIQYDRGKSLQEQGFERTGMLNAPPRVLLSALGRLQADHLTEDSRIPEFMAALPHKMKKRFSHPGASNDCLYLAEYPHVIDNSSCQWCDPSQIVAREDRDDSDPVIHYGSIASGNQVIKDATLRDQLGKELGVICFEMEAAGLQDFPSIVIRGICDYSDSHKNKAWQFYAATTAAAFAKELLSVIPPSRVLQENPIPELVSIASEQLDITKRHLELSSRQLVEHERTNQIMEDRPMDLHCIHEARYDSADVGDSARCEKNTRVRIQQVIRDWADAADGEPFLWLVGPAGTGKSTLVRSVADSLHEVKKLVAGYFFKRGEQGRNDTNRLFSTLAMQMADNVHGFKASLRASLGNIDKDSIDKMDLGFQFEKLLKVPLEKLPPLDSSQDSRVIVLDALDECERPENLNRILAFISEICNNHKILPLRVLLTSRPVPGVIDALQPLMRDGTTRQLPLNRVFTEDTKTDIRSYLETNFMRIRTKAKIRQDPWPTLAEINHLVELCTQPEPLFIYAATLVRFVYDEKQLQNPKIQLRIWLKQCRDNESQLHQMYNPILEQIFAFGRNEDFDKQLQLLGSLVLSAKPLSLTSLTSLLALDADDVNWWLPGLRAVLDIPSDPSKPIRLLHKSFSDFLFSADNTSHTHFQLDASETHRLLAEKCIELMKKRLKRDICCLHKLDAMVQDVSADTMDRCIPFELEYSCLYWVYHLRAGRNALKDYDMIYAFLLQHFLHWLEVLSILGQVSDGYGDLQYLINIPKQPSGGPFWLNDFLEDATSTILSFASIIESTPLQAYASLLLFSPATSKVRQQFWNQRLPPLSHIEGIKSNWDAHLRTLDVSDAVTGLSFSSDGRFVASAGSQRRLILQAL</sequence>
<dbReference type="SUPFAM" id="SSF52540">
    <property type="entry name" value="P-loop containing nucleoside triphosphate hydrolases"/>
    <property type="match status" value="1"/>
</dbReference>
<dbReference type="SUPFAM" id="SSF53167">
    <property type="entry name" value="Purine and uridine phosphorylases"/>
    <property type="match status" value="1"/>
</dbReference>
<dbReference type="InterPro" id="IPR053137">
    <property type="entry name" value="NLR-like"/>
</dbReference>
<evidence type="ECO:0000259" key="3">
    <source>
        <dbReference type="Pfam" id="PF01048"/>
    </source>
</evidence>
<proteinExistence type="predicted"/>
<evidence type="ECO:0000256" key="2">
    <source>
        <dbReference type="SAM" id="MobiDB-lite"/>
    </source>
</evidence>
<dbReference type="InterPro" id="IPR027417">
    <property type="entry name" value="P-loop_NTPase"/>
</dbReference>